<keyword evidence="2" id="KW-1185">Reference proteome</keyword>
<dbReference type="EMBL" id="LJCR01000283">
    <property type="protein sequence ID" value="KPV53334.1"/>
    <property type="molecule type" value="Genomic_DNA"/>
</dbReference>
<dbReference type="InterPro" id="IPR036390">
    <property type="entry name" value="WH_DNA-bd_sf"/>
</dbReference>
<evidence type="ECO:0000313" key="1">
    <source>
        <dbReference type="EMBL" id="KPV53334.1"/>
    </source>
</evidence>
<evidence type="ECO:0008006" key="3">
    <source>
        <dbReference type="Google" id="ProtNLM"/>
    </source>
</evidence>
<accession>A0A0P9HEY5</accession>
<name>A0A0P9HEY5_9CHLR</name>
<gene>
    <name evidence="1" type="ORF">SE17_10240</name>
</gene>
<dbReference type="SUPFAM" id="SSF46785">
    <property type="entry name" value="Winged helix' DNA-binding domain"/>
    <property type="match status" value="1"/>
</dbReference>
<dbReference type="AlphaFoldDB" id="A0A0P9HEY5"/>
<comment type="caution">
    <text evidence="1">The sequence shown here is derived from an EMBL/GenBank/DDBJ whole genome shotgun (WGS) entry which is preliminary data.</text>
</comment>
<protein>
    <recommendedName>
        <fullName evidence="3">HTH marR-type domain-containing protein</fullName>
    </recommendedName>
</protein>
<dbReference type="Proteomes" id="UP000050509">
    <property type="component" value="Unassembled WGS sequence"/>
</dbReference>
<sequence>MSKGLFGRIEQEIAARDKAAGLTMADLLSLPAPQRRLAQWLLREGDAGLPEAIAQTGQDEATVRGLLGALIDAGFVRETTVDGAPRYSLRVGARRKRDLPASLWSALGAKLKDEG</sequence>
<reference evidence="1 2" key="1">
    <citation type="submission" date="2015-09" db="EMBL/GenBank/DDBJ databases">
        <title>Draft genome sequence of Kouleothrix aurantiaca JCM 19913.</title>
        <authorList>
            <person name="Hemp J."/>
        </authorList>
    </citation>
    <scope>NUCLEOTIDE SEQUENCE [LARGE SCALE GENOMIC DNA]</scope>
    <source>
        <strain evidence="1 2">COM-B</strain>
    </source>
</reference>
<proteinExistence type="predicted"/>
<organism evidence="1 2">
    <name type="scientific">Kouleothrix aurantiaca</name>
    <dbReference type="NCBI Taxonomy" id="186479"/>
    <lineage>
        <taxon>Bacteria</taxon>
        <taxon>Bacillati</taxon>
        <taxon>Chloroflexota</taxon>
        <taxon>Chloroflexia</taxon>
        <taxon>Chloroflexales</taxon>
        <taxon>Roseiflexineae</taxon>
        <taxon>Roseiflexaceae</taxon>
        <taxon>Kouleothrix</taxon>
    </lineage>
</organism>
<evidence type="ECO:0000313" key="2">
    <source>
        <dbReference type="Proteomes" id="UP000050509"/>
    </source>
</evidence>